<dbReference type="InterPro" id="IPR050557">
    <property type="entry name" value="RTX_toxin/Mannuronan_C5-epim"/>
</dbReference>
<keyword evidence="2" id="KW-0964">Secreted</keyword>
<organism evidence="3">
    <name type="scientific">Alsobacter sp. KACC 23698</name>
    <dbReference type="NCBI Taxonomy" id="3149229"/>
    <lineage>
        <taxon>Bacteria</taxon>
        <taxon>Pseudomonadati</taxon>
        <taxon>Pseudomonadota</taxon>
        <taxon>Alphaproteobacteria</taxon>
        <taxon>Hyphomicrobiales</taxon>
        <taxon>Alsobacteraceae</taxon>
        <taxon>Alsobacter</taxon>
    </lineage>
</organism>
<dbReference type="InterPro" id="IPR011049">
    <property type="entry name" value="Serralysin-like_metalloprot_C"/>
</dbReference>
<reference evidence="3" key="1">
    <citation type="submission" date="2024-05" db="EMBL/GenBank/DDBJ databases">
        <authorList>
            <person name="Kim S."/>
            <person name="Heo J."/>
            <person name="Choi H."/>
            <person name="Choi Y."/>
            <person name="Kwon S.-W."/>
            <person name="Kim Y."/>
        </authorList>
    </citation>
    <scope>NUCLEOTIDE SEQUENCE</scope>
    <source>
        <strain evidence="3">KACC 23698</strain>
    </source>
</reference>
<dbReference type="PANTHER" id="PTHR38340:SF1">
    <property type="entry name" value="S-LAYER PROTEIN"/>
    <property type="match status" value="1"/>
</dbReference>
<dbReference type="GO" id="GO:0005576">
    <property type="term" value="C:extracellular region"/>
    <property type="evidence" value="ECO:0007669"/>
    <property type="project" value="UniProtKB-SubCell"/>
</dbReference>
<protein>
    <submittedName>
        <fullName evidence="3">Calcium-binding protein</fullName>
    </submittedName>
</protein>
<dbReference type="SUPFAM" id="SSF51120">
    <property type="entry name" value="beta-Roll"/>
    <property type="match status" value="1"/>
</dbReference>
<dbReference type="EMBL" id="CP157484">
    <property type="protein sequence ID" value="XBO39842.1"/>
    <property type="molecule type" value="Genomic_DNA"/>
</dbReference>
<name>A0AAU7JHE9_9HYPH</name>
<dbReference type="AlphaFoldDB" id="A0AAU7JHE9"/>
<evidence type="ECO:0000313" key="3">
    <source>
        <dbReference type="EMBL" id="XBO39842.1"/>
    </source>
</evidence>
<evidence type="ECO:0000256" key="1">
    <source>
        <dbReference type="ARBA" id="ARBA00004613"/>
    </source>
</evidence>
<dbReference type="RefSeq" id="WP_406856694.1">
    <property type="nucleotide sequence ID" value="NZ_CP157484.1"/>
</dbReference>
<dbReference type="PANTHER" id="PTHR38340">
    <property type="entry name" value="S-LAYER PROTEIN"/>
    <property type="match status" value="1"/>
</dbReference>
<gene>
    <name evidence="3" type="ORF">ABEG18_03405</name>
</gene>
<sequence length="277" mass="28334">MPYHRTSPLFSSGPFDAFGPGSNNAEISDNGRTVIDLFGNDRFVISGNDNLLIDYFGNDRIEIRGNGNTVDAGFGDDVVRTFGNNTVVNGGGGDDRLFGGDGNVSLWGGRGNDVIRTGAGNDYALGGAGDDVTDTGSGLGIHFGGAGNDTFVIGADIVGNGQKDTVIALDFGNGSDRLQVAPEILGDIASITEGKVDLVPVLAAYDADGLGVADVGARLAHTFLGAETFAEVAEFLSQFTPNESGQILVDATIVTTNGGDTIIALGVTQDQLLAAVA</sequence>
<evidence type="ECO:0000256" key="2">
    <source>
        <dbReference type="ARBA" id="ARBA00022525"/>
    </source>
</evidence>
<dbReference type="Pfam" id="PF00353">
    <property type="entry name" value="HemolysinCabind"/>
    <property type="match status" value="1"/>
</dbReference>
<dbReference type="GO" id="GO:0005509">
    <property type="term" value="F:calcium ion binding"/>
    <property type="evidence" value="ECO:0007669"/>
    <property type="project" value="InterPro"/>
</dbReference>
<accession>A0AAU7JHE9</accession>
<comment type="subcellular location">
    <subcellularLocation>
        <location evidence="1">Secreted</location>
    </subcellularLocation>
</comment>
<dbReference type="PRINTS" id="PR00313">
    <property type="entry name" value="CABNDNGRPT"/>
</dbReference>
<proteinExistence type="predicted"/>
<dbReference type="InterPro" id="IPR001343">
    <property type="entry name" value="Hemolysn_Ca-bd"/>
</dbReference>
<dbReference type="Gene3D" id="2.160.20.160">
    <property type="match status" value="1"/>
</dbReference>